<dbReference type="GO" id="GO:0046685">
    <property type="term" value="P:response to arsenic-containing substance"/>
    <property type="evidence" value="ECO:0007669"/>
    <property type="project" value="UniProtKB-KW"/>
</dbReference>
<protein>
    <submittedName>
        <fullName evidence="3">Protein-tyrosine-phosphatase</fullName>
    </submittedName>
</protein>
<dbReference type="Proteomes" id="UP000295210">
    <property type="component" value="Unassembled WGS sequence"/>
</dbReference>
<sequence>MRTFIFACIHNAGRSQMSAAFFNSMADPTIARAISAGTQPAERVHPVVVEAMREVGIDLANATPQKLTTELAQNAEMLITMGCGDECPYIPGLIRDDWPLPDPKGQQLDHVRVTREEIRERVAALLKKSGIPSFAQ</sequence>
<comment type="caution">
    <text evidence="3">The sequence shown here is derived from an EMBL/GenBank/DDBJ whole genome shotgun (WGS) entry which is preliminary data.</text>
</comment>
<dbReference type="PANTHER" id="PTHR43428">
    <property type="entry name" value="ARSENATE REDUCTASE"/>
    <property type="match status" value="1"/>
</dbReference>
<evidence type="ECO:0000256" key="1">
    <source>
        <dbReference type="ARBA" id="ARBA00022849"/>
    </source>
</evidence>
<dbReference type="CDD" id="cd16345">
    <property type="entry name" value="LMWP_ArsC"/>
    <property type="match status" value="1"/>
</dbReference>
<dbReference type="SMART" id="SM00226">
    <property type="entry name" value="LMWPc"/>
    <property type="match status" value="1"/>
</dbReference>
<dbReference type="Gene3D" id="3.40.50.2300">
    <property type="match status" value="1"/>
</dbReference>
<dbReference type="Pfam" id="PF01451">
    <property type="entry name" value="LMWPc"/>
    <property type="match status" value="1"/>
</dbReference>
<dbReference type="RefSeq" id="WP_131994440.1">
    <property type="nucleotide sequence ID" value="NZ_SMGK01000002.1"/>
</dbReference>
<gene>
    <name evidence="3" type="ORF">C7378_1636</name>
</gene>
<name>A0A4R1L728_9BACT</name>
<evidence type="ECO:0000259" key="2">
    <source>
        <dbReference type="SMART" id="SM00226"/>
    </source>
</evidence>
<keyword evidence="4" id="KW-1185">Reference proteome</keyword>
<reference evidence="3 4" key="1">
    <citation type="submission" date="2019-03" db="EMBL/GenBank/DDBJ databases">
        <title>Genomic Encyclopedia of Type Strains, Phase IV (KMG-IV): sequencing the most valuable type-strain genomes for metagenomic binning, comparative biology and taxonomic classification.</title>
        <authorList>
            <person name="Goeker M."/>
        </authorList>
    </citation>
    <scope>NUCLEOTIDE SEQUENCE [LARGE SCALE GENOMIC DNA]</scope>
    <source>
        <strain evidence="3 4">DSM 103428</strain>
    </source>
</reference>
<dbReference type="OrthoDB" id="9784339at2"/>
<organism evidence="3 4">
    <name type="scientific">Acidipila rosea</name>
    <dbReference type="NCBI Taxonomy" id="768535"/>
    <lineage>
        <taxon>Bacteria</taxon>
        <taxon>Pseudomonadati</taxon>
        <taxon>Acidobacteriota</taxon>
        <taxon>Terriglobia</taxon>
        <taxon>Terriglobales</taxon>
        <taxon>Acidobacteriaceae</taxon>
        <taxon>Acidipila</taxon>
    </lineage>
</organism>
<dbReference type="SUPFAM" id="SSF52788">
    <property type="entry name" value="Phosphotyrosine protein phosphatases I"/>
    <property type="match status" value="1"/>
</dbReference>
<dbReference type="InterPro" id="IPR036196">
    <property type="entry name" value="Ptyr_pPase_sf"/>
</dbReference>
<dbReference type="EMBL" id="SMGK01000002">
    <property type="protein sequence ID" value="TCK74016.1"/>
    <property type="molecule type" value="Genomic_DNA"/>
</dbReference>
<evidence type="ECO:0000313" key="4">
    <source>
        <dbReference type="Proteomes" id="UP000295210"/>
    </source>
</evidence>
<dbReference type="AlphaFoldDB" id="A0A4R1L728"/>
<feature type="domain" description="Phosphotyrosine protein phosphatase I" evidence="2">
    <location>
        <begin position="2"/>
        <end position="128"/>
    </location>
</feature>
<dbReference type="InterPro" id="IPR023485">
    <property type="entry name" value="Ptyr_pPase"/>
</dbReference>
<accession>A0A4R1L728</accession>
<evidence type="ECO:0000313" key="3">
    <source>
        <dbReference type="EMBL" id="TCK74016.1"/>
    </source>
</evidence>
<dbReference type="PANTHER" id="PTHR43428:SF1">
    <property type="entry name" value="ARSENATE REDUCTASE"/>
    <property type="match status" value="1"/>
</dbReference>
<keyword evidence="1" id="KW-0059">Arsenical resistance</keyword>
<proteinExistence type="predicted"/>